<evidence type="ECO:0000313" key="1">
    <source>
        <dbReference type="EMBL" id="QJA66258.1"/>
    </source>
</evidence>
<organism evidence="1">
    <name type="scientific">viral metagenome</name>
    <dbReference type="NCBI Taxonomy" id="1070528"/>
    <lineage>
        <taxon>unclassified sequences</taxon>
        <taxon>metagenomes</taxon>
        <taxon>organismal metagenomes</taxon>
    </lineage>
</organism>
<gene>
    <name evidence="1" type="ORF">MM415B00358_0020</name>
</gene>
<name>A0A6M3JAC8_9ZZZZ</name>
<reference evidence="1" key="1">
    <citation type="submission" date="2020-03" db="EMBL/GenBank/DDBJ databases">
        <title>The deep terrestrial virosphere.</title>
        <authorList>
            <person name="Holmfeldt K."/>
            <person name="Nilsson E."/>
            <person name="Simone D."/>
            <person name="Lopez-Fernandez M."/>
            <person name="Wu X."/>
            <person name="de Brujin I."/>
            <person name="Lundin D."/>
            <person name="Andersson A."/>
            <person name="Bertilsson S."/>
            <person name="Dopson M."/>
        </authorList>
    </citation>
    <scope>NUCLEOTIDE SEQUENCE</scope>
    <source>
        <strain evidence="1">MM415B00358</strain>
    </source>
</reference>
<dbReference type="EMBL" id="MT141552">
    <property type="protein sequence ID" value="QJA66258.1"/>
    <property type="molecule type" value="Genomic_DNA"/>
</dbReference>
<proteinExistence type="predicted"/>
<accession>A0A6M3JAC8</accession>
<sequence>MPGSVYASAISGTITTATFPLVTGTSAGMVPMIGTATTAYLKGDLTWSTIAGGGDMLASTYDPDVDGKIAEAQLSLNYATHTNALDHVNTLDHNGSAQDSTIAGKQATLVSATNIKTINSSSILGAGDLVVSGSLPELVVTKMIPTANQTISDGYSAYISRRYTLAGTLSLTIAGTGIMTIE</sequence>
<protein>
    <submittedName>
        <fullName evidence="1">Putative tail protein</fullName>
    </submittedName>
</protein>
<dbReference type="AlphaFoldDB" id="A0A6M3JAC8"/>